<accession>A0A9W9YVZ9</accession>
<sequence length="245" mass="27050">MATETAFRPRVDQENAQALNIKGGNVSGRSFGAAKSFQSNNAPLTTPRRALGDLGNTIQPSATKARKGLALKPNKLVGKTPTTTKIFQDRTGTPATKGLPLLQQISSAGLKQSIKQKQAPHVKTTEKQRVKVEQDHCQREVMFPFTDKEDVLPRSNYVSVILKNVGALYYGCQFRPRSCIDSDPEDNAANFVHFENERRPTKDTYFDALPFEGELDSLTQGFETLSLPDFELPPVDINSLGLDLL</sequence>
<dbReference type="EMBL" id="MU827302">
    <property type="protein sequence ID" value="KAJ7365873.1"/>
    <property type="molecule type" value="Genomic_DNA"/>
</dbReference>
<reference evidence="1" key="1">
    <citation type="submission" date="2023-01" db="EMBL/GenBank/DDBJ databases">
        <title>Genome assembly of the deep-sea coral Lophelia pertusa.</title>
        <authorList>
            <person name="Herrera S."/>
            <person name="Cordes E."/>
        </authorList>
    </citation>
    <scope>NUCLEOTIDE SEQUENCE</scope>
    <source>
        <strain evidence="1">USNM1676648</strain>
        <tissue evidence="1">Polyp</tissue>
    </source>
</reference>
<organism evidence="1 2">
    <name type="scientific">Desmophyllum pertusum</name>
    <dbReference type="NCBI Taxonomy" id="174260"/>
    <lineage>
        <taxon>Eukaryota</taxon>
        <taxon>Metazoa</taxon>
        <taxon>Cnidaria</taxon>
        <taxon>Anthozoa</taxon>
        <taxon>Hexacorallia</taxon>
        <taxon>Scleractinia</taxon>
        <taxon>Caryophylliina</taxon>
        <taxon>Caryophylliidae</taxon>
        <taxon>Desmophyllum</taxon>
    </lineage>
</organism>
<keyword evidence="2" id="KW-1185">Reference proteome</keyword>
<dbReference type="OrthoDB" id="5948547at2759"/>
<evidence type="ECO:0000313" key="2">
    <source>
        <dbReference type="Proteomes" id="UP001163046"/>
    </source>
</evidence>
<protein>
    <recommendedName>
        <fullName evidence="3">Securin</fullName>
    </recommendedName>
</protein>
<gene>
    <name evidence="1" type="ORF">OS493_002595</name>
</gene>
<dbReference type="AlphaFoldDB" id="A0A9W9YVZ9"/>
<name>A0A9W9YVZ9_9CNID</name>
<evidence type="ECO:0008006" key="3">
    <source>
        <dbReference type="Google" id="ProtNLM"/>
    </source>
</evidence>
<comment type="caution">
    <text evidence="1">The sequence shown here is derived from an EMBL/GenBank/DDBJ whole genome shotgun (WGS) entry which is preliminary data.</text>
</comment>
<dbReference type="Proteomes" id="UP001163046">
    <property type="component" value="Unassembled WGS sequence"/>
</dbReference>
<evidence type="ECO:0000313" key="1">
    <source>
        <dbReference type="EMBL" id="KAJ7365873.1"/>
    </source>
</evidence>
<proteinExistence type="predicted"/>